<organism evidence="2">
    <name type="scientific">Podoviridae sp. ctaNW81</name>
    <dbReference type="NCBI Taxonomy" id="2826562"/>
    <lineage>
        <taxon>Viruses</taxon>
        <taxon>Duplodnaviria</taxon>
        <taxon>Heunggongvirae</taxon>
        <taxon>Uroviricota</taxon>
        <taxon>Caudoviricetes</taxon>
    </lineage>
</organism>
<reference evidence="2" key="1">
    <citation type="journal article" date="2021" name="Proc. Natl. Acad. Sci. U.S.A.">
        <title>A Catalog of Tens of Thousands of Viruses from Human Metagenomes Reveals Hidden Associations with Chronic Diseases.</title>
        <authorList>
            <person name="Tisza M.J."/>
            <person name="Buck C.B."/>
        </authorList>
    </citation>
    <scope>NUCLEOTIDE SEQUENCE</scope>
    <source>
        <strain evidence="2">CtaNW81</strain>
    </source>
</reference>
<feature type="region of interest" description="Disordered" evidence="1">
    <location>
        <begin position="191"/>
        <end position="217"/>
    </location>
</feature>
<sequence>MGLGANDFTAEELAELFGSEIKQETPPAKEKETVPPEGQPGAEPNKSEGVDTTKAFAKRLKESTDKARQEERDNIAKSLGYDSYAAMQAEREKKLMEDKGLDPNEVAPIVDELVKKRMDDDPRLKELNELRKEKLAAFKDKELADISKLTDGKITKLEEVPKDVLELWKTEGSLKSAYLKLHGEELIMKARSEQNRGTTNHLQSPEGTGVPAGTRLLTDEEKRVYKIFNPKITDDELNKKTIAK</sequence>
<proteinExistence type="predicted"/>
<feature type="compositionally biased region" description="Basic and acidic residues" evidence="1">
    <location>
        <begin position="21"/>
        <end position="34"/>
    </location>
</feature>
<evidence type="ECO:0000313" key="2">
    <source>
        <dbReference type="EMBL" id="DAD77495.1"/>
    </source>
</evidence>
<accession>A0A8S5M5X5</accession>
<feature type="compositionally biased region" description="Basic and acidic residues" evidence="1">
    <location>
        <begin position="59"/>
        <end position="74"/>
    </location>
</feature>
<evidence type="ECO:0000256" key="1">
    <source>
        <dbReference type="SAM" id="MobiDB-lite"/>
    </source>
</evidence>
<protein>
    <submittedName>
        <fullName evidence="2">Uncharacterized protein</fullName>
    </submittedName>
</protein>
<name>A0A8S5M5X5_9CAUD</name>
<feature type="region of interest" description="Disordered" evidence="1">
    <location>
        <begin position="1"/>
        <end position="74"/>
    </location>
</feature>
<dbReference type="EMBL" id="BK014826">
    <property type="protein sequence ID" value="DAD77495.1"/>
    <property type="molecule type" value="Genomic_DNA"/>
</dbReference>
<feature type="compositionally biased region" description="Polar residues" evidence="1">
    <location>
        <begin position="195"/>
        <end position="206"/>
    </location>
</feature>